<keyword evidence="11" id="KW-1185">Reference proteome</keyword>
<dbReference type="GO" id="GO:0010411">
    <property type="term" value="P:xyloglucan metabolic process"/>
    <property type="evidence" value="ECO:0007669"/>
    <property type="project" value="InterPro"/>
</dbReference>
<evidence type="ECO:0000313" key="11">
    <source>
        <dbReference type="Proteomes" id="UP000244005"/>
    </source>
</evidence>
<evidence type="ECO:0000256" key="7">
    <source>
        <dbReference type="PIRSR" id="PIRSR005604-2"/>
    </source>
</evidence>
<dbReference type="PIRSF" id="PIRSF005604">
    <property type="entry name" value="XET"/>
    <property type="match status" value="1"/>
</dbReference>
<keyword evidence="1 8" id="KW-0808">Transferase</keyword>
<dbReference type="Pfam" id="PF06955">
    <property type="entry name" value="XET_C"/>
    <property type="match status" value="1"/>
</dbReference>
<dbReference type="PROSITE" id="PS51762">
    <property type="entry name" value="GH16_2"/>
    <property type="match status" value="1"/>
</dbReference>
<organism evidence="10 11">
    <name type="scientific">Marchantia polymorpha</name>
    <name type="common">Common liverwort</name>
    <name type="synonym">Marchantia aquatica</name>
    <dbReference type="NCBI Taxonomy" id="3197"/>
    <lineage>
        <taxon>Eukaryota</taxon>
        <taxon>Viridiplantae</taxon>
        <taxon>Streptophyta</taxon>
        <taxon>Embryophyta</taxon>
        <taxon>Marchantiophyta</taxon>
        <taxon>Marchantiopsida</taxon>
        <taxon>Marchantiidae</taxon>
        <taxon>Marchantiales</taxon>
        <taxon>Marchantiaceae</taxon>
        <taxon>Marchantia</taxon>
    </lineage>
</organism>
<keyword evidence="8" id="KW-0134">Cell wall</keyword>
<keyword evidence="4" id="KW-0325">Glycoprotein</keyword>
<proteinExistence type="inferred from homology"/>
<feature type="active site" description="Proton donor" evidence="6">
    <location>
        <position position="103"/>
    </location>
</feature>
<dbReference type="Gene3D" id="2.60.120.200">
    <property type="match status" value="1"/>
</dbReference>
<keyword evidence="2 8" id="KW-0378">Hydrolase</keyword>
<dbReference type="InterPro" id="IPR010713">
    <property type="entry name" value="XET_C"/>
</dbReference>
<comment type="PTM">
    <text evidence="8">Contains at least one intrachain disulfide bond essential for its enzymatic activity.</text>
</comment>
<evidence type="ECO:0000313" key="10">
    <source>
        <dbReference type="EMBL" id="PTQ35473.1"/>
    </source>
</evidence>
<evidence type="ECO:0000256" key="6">
    <source>
        <dbReference type="PIRSR" id="PIRSR005604-1"/>
    </source>
</evidence>
<dbReference type="PROSITE" id="PS01034">
    <property type="entry name" value="GH16_1"/>
    <property type="match status" value="1"/>
</dbReference>
<keyword evidence="8" id="KW-0964">Secreted</keyword>
<dbReference type="GO" id="GO:0004553">
    <property type="term" value="F:hydrolase activity, hydrolyzing O-glycosyl compounds"/>
    <property type="evidence" value="ECO:0007669"/>
    <property type="project" value="InterPro"/>
</dbReference>
<reference evidence="11" key="1">
    <citation type="journal article" date="2017" name="Cell">
        <title>Insights into land plant evolution garnered from the Marchantia polymorpha genome.</title>
        <authorList>
            <person name="Bowman J.L."/>
            <person name="Kohchi T."/>
            <person name="Yamato K.T."/>
            <person name="Jenkins J."/>
            <person name="Shu S."/>
            <person name="Ishizaki K."/>
            <person name="Yamaoka S."/>
            <person name="Nishihama R."/>
            <person name="Nakamura Y."/>
            <person name="Berger F."/>
            <person name="Adam C."/>
            <person name="Aki S.S."/>
            <person name="Althoff F."/>
            <person name="Araki T."/>
            <person name="Arteaga-Vazquez M.A."/>
            <person name="Balasubrmanian S."/>
            <person name="Barry K."/>
            <person name="Bauer D."/>
            <person name="Boehm C.R."/>
            <person name="Briginshaw L."/>
            <person name="Caballero-Perez J."/>
            <person name="Catarino B."/>
            <person name="Chen F."/>
            <person name="Chiyoda S."/>
            <person name="Chovatia M."/>
            <person name="Davies K.M."/>
            <person name="Delmans M."/>
            <person name="Demura T."/>
            <person name="Dierschke T."/>
            <person name="Dolan L."/>
            <person name="Dorantes-Acosta A.E."/>
            <person name="Eklund D.M."/>
            <person name="Florent S.N."/>
            <person name="Flores-Sandoval E."/>
            <person name="Fujiyama A."/>
            <person name="Fukuzawa H."/>
            <person name="Galik B."/>
            <person name="Grimanelli D."/>
            <person name="Grimwood J."/>
            <person name="Grossniklaus U."/>
            <person name="Hamada T."/>
            <person name="Haseloff J."/>
            <person name="Hetherington A.J."/>
            <person name="Higo A."/>
            <person name="Hirakawa Y."/>
            <person name="Hundley H.N."/>
            <person name="Ikeda Y."/>
            <person name="Inoue K."/>
            <person name="Inoue S.I."/>
            <person name="Ishida S."/>
            <person name="Jia Q."/>
            <person name="Kakita M."/>
            <person name="Kanazawa T."/>
            <person name="Kawai Y."/>
            <person name="Kawashima T."/>
            <person name="Kennedy M."/>
            <person name="Kinose K."/>
            <person name="Kinoshita T."/>
            <person name="Kohara Y."/>
            <person name="Koide E."/>
            <person name="Komatsu K."/>
            <person name="Kopischke S."/>
            <person name="Kubo M."/>
            <person name="Kyozuka J."/>
            <person name="Lagercrantz U."/>
            <person name="Lin S.S."/>
            <person name="Lindquist E."/>
            <person name="Lipzen A.M."/>
            <person name="Lu C.W."/>
            <person name="De Luna E."/>
            <person name="Martienssen R.A."/>
            <person name="Minamino N."/>
            <person name="Mizutani M."/>
            <person name="Mizutani M."/>
            <person name="Mochizuki N."/>
            <person name="Monte I."/>
            <person name="Mosher R."/>
            <person name="Nagasaki H."/>
            <person name="Nakagami H."/>
            <person name="Naramoto S."/>
            <person name="Nishitani K."/>
            <person name="Ohtani M."/>
            <person name="Okamoto T."/>
            <person name="Okumura M."/>
            <person name="Phillips J."/>
            <person name="Pollak B."/>
            <person name="Reinders A."/>
            <person name="Rovekamp M."/>
            <person name="Sano R."/>
            <person name="Sawa S."/>
            <person name="Schmid M.W."/>
            <person name="Shirakawa M."/>
            <person name="Solano R."/>
            <person name="Spunde A."/>
            <person name="Suetsugu N."/>
            <person name="Sugano S."/>
            <person name="Sugiyama A."/>
            <person name="Sun R."/>
            <person name="Suzuki Y."/>
            <person name="Takenaka M."/>
            <person name="Takezawa D."/>
            <person name="Tomogane H."/>
            <person name="Tsuzuki M."/>
            <person name="Ueda T."/>
            <person name="Umeda M."/>
            <person name="Ward J.M."/>
            <person name="Watanabe Y."/>
            <person name="Yazaki K."/>
            <person name="Yokoyama R."/>
            <person name="Yoshitake Y."/>
            <person name="Yotsui I."/>
            <person name="Zachgo S."/>
            <person name="Schmutz J."/>
        </authorList>
    </citation>
    <scope>NUCLEOTIDE SEQUENCE [LARGE SCALE GENOMIC DNA]</scope>
    <source>
        <strain evidence="11">Tak-1</strain>
    </source>
</reference>
<dbReference type="InterPro" id="IPR044791">
    <property type="entry name" value="Beta-glucanase/XTH"/>
</dbReference>
<comment type="subcellular location">
    <subcellularLocation>
        <location evidence="8">Secreted</location>
        <location evidence="8">Cell wall</location>
    </subcellularLocation>
    <subcellularLocation>
        <location evidence="8">Secreted</location>
        <location evidence="8">Extracellular space</location>
        <location evidence="8">Apoplast</location>
    </subcellularLocation>
</comment>
<comment type="function">
    <text evidence="8">Catalyzes xyloglucan endohydrolysis (XEH) and/or endotransglycosylation (XET). Cleaves and religates xyloglucan polymers, an essential constituent of the primary cell wall, and thereby participates in cell wall construction of growing tissues.</text>
</comment>
<evidence type="ECO:0000256" key="3">
    <source>
        <dbReference type="ARBA" id="ARBA00023157"/>
    </source>
</evidence>
<dbReference type="OMA" id="HHIKFLN"/>
<keyword evidence="8" id="KW-0732">Signal</keyword>
<keyword evidence="3" id="KW-1015">Disulfide bond</keyword>
<keyword evidence="8" id="KW-0961">Cell wall biogenesis/degradation</keyword>
<dbReference type="EMBL" id="KZ772743">
    <property type="protein sequence ID" value="PTQ35473.1"/>
    <property type="molecule type" value="Genomic_DNA"/>
</dbReference>
<evidence type="ECO:0000256" key="1">
    <source>
        <dbReference type="ARBA" id="ARBA00022679"/>
    </source>
</evidence>
<dbReference type="GO" id="GO:0016762">
    <property type="term" value="F:xyloglucan:xyloglucosyl transferase activity"/>
    <property type="evidence" value="ECO:0007669"/>
    <property type="project" value="UniProtKB-EC"/>
</dbReference>
<dbReference type="InterPro" id="IPR008263">
    <property type="entry name" value="GH16_AS"/>
</dbReference>
<evidence type="ECO:0000256" key="5">
    <source>
        <dbReference type="ARBA" id="ARBA00023295"/>
    </source>
</evidence>
<feature type="signal peptide" evidence="8">
    <location>
        <begin position="1"/>
        <end position="20"/>
    </location>
</feature>
<evidence type="ECO:0000259" key="9">
    <source>
        <dbReference type="PROSITE" id="PS51762"/>
    </source>
</evidence>
<evidence type="ECO:0000256" key="8">
    <source>
        <dbReference type="RuleBase" id="RU361120"/>
    </source>
</evidence>
<gene>
    <name evidence="10" type="ORF">MARPO_0071s0084</name>
</gene>
<protein>
    <recommendedName>
        <fullName evidence="8">Xyloglucan endotransglucosylase/hydrolase</fullName>
        <ecNumber evidence="8">2.4.1.207</ecNumber>
    </recommendedName>
</protein>
<dbReference type="InterPro" id="IPR000757">
    <property type="entry name" value="Beta-glucanase-like"/>
</dbReference>
<dbReference type="GO" id="GO:0048046">
    <property type="term" value="C:apoplast"/>
    <property type="evidence" value="ECO:0007669"/>
    <property type="project" value="UniProtKB-SubCell"/>
</dbReference>
<dbReference type="OrthoDB" id="4781at2759"/>
<dbReference type="InterPro" id="IPR016455">
    <property type="entry name" value="XTH"/>
</dbReference>
<dbReference type="SUPFAM" id="SSF49899">
    <property type="entry name" value="Concanavalin A-like lectins/glucanases"/>
    <property type="match status" value="1"/>
</dbReference>
<dbReference type="AlphaFoldDB" id="A0A2R6WNP9"/>
<keyword evidence="8" id="KW-0052">Apoplast</keyword>
<feature type="glycosylation site" description="N-linked (GlcNAc...) asparagine" evidence="7">
    <location>
        <position position="107"/>
    </location>
</feature>
<dbReference type="Pfam" id="PF00722">
    <property type="entry name" value="Glyco_hydro_16"/>
    <property type="match status" value="1"/>
</dbReference>
<comment type="similarity">
    <text evidence="8">Belongs to the glycosyl hydrolase 16 family.</text>
</comment>
<dbReference type="GO" id="GO:0071555">
    <property type="term" value="P:cell wall organization"/>
    <property type="evidence" value="ECO:0007669"/>
    <property type="project" value="UniProtKB-KW"/>
</dbReference>
<dbReference type="Proteomes" id="UP000244005">
    <property type="component" value="Unassembled WGS sequence"/>
</dbReference>
<feature type="chain" id="PRO_5015213297" description="Xyloglucan endotransglucosylase/hydrolase" evidence="8">
    <location>
        <begin position="21"/>
        <end position="296"/>
    </location>
</feature>
<dbReference type="EC" id="2.4.1.207" evidence="8"/>
<dbReference type="PANTHER" id="PTHR31062">
    <property type="entry name" value="XYLOGLUCAN ENDOTRANSGLUCOSYLASE/HYDROLASE PROTEIN 8-RELATED"/>
    <property type="match status" value="1"/>
</dbReference>
<keyword evidence="5 8" id="KW-0326">Glycosidase</keyword>
<dbReference type="InterPro" id="IPR013320">
    <property type="entry name" value="ConA-like_dom_sf"/>
</dbReference>
<feature type="domain" description="GH16" evidence="9">
    <location>
        <begin position="1"/>
        <end position="213"/>
    </location>
</feature>
<dbReference type="Gramene" id="Mp5g15260.1">
    <property type="protein sequence ID" value="Mp5g15260.1.cds"/>
    <property type="gene ID" value="Mp5g15260"/>
</dbReference>
<accession>A0A2R6WNP9</accession>
<dbReference type="GO" id="GO:0042546">
    <property type="term" value="P:cell wall biogenesis"/>
    <property type="evidence" value="ECO:0007669"/>
    <property type="project" value="InterPro"/>
</dbReference>
<evidence type="ECO:0000256" key="2">
    <source>
        <dbReference type="ARBA" id="ARBA00022801"/>
    </source>
</evidence>
<sequence>MKPLSILVCVIVLFSSVAHASKFWDDFFVNFGGMNVKYPGRDTGSTVQLGLTNRTGSGFRSKYPYLYGHLSMKVKLVGNNSAGTVTSYYMASVYKKWCELDFEFLGNVSGQPYILQTNVFALGEGNREQRIFLWFDPTADFHDYGILWNQNLILFLVDNRVIRVFHNSKDLGIPYLEYQPMYIYSSIWNGESWATRGGRVKTDWSQQPFLASYTAFNVSNACVVKSVTNSTRWSSSHNCYRQLYRSPYGRAPNLNLTQTQIDDLRWIQKGFVIYDYCTDLKRFKGVAPPECARNWP</sequence>
<evidence type="ECO:0000256" key="4">
    <source>
        <dbReference type="ARBA" id="ARBA00023180"/>
    </source>
</evidence>
<feature type="active site" description="Nucleophile" evidence="6">
    <location>
        <position position="99"/>
    </location>
</feature>
<name>A0A2R6WNP9_MARPO</name>